<dbReference type="InterPro" id="IPR036866">
    <property type="entry name" value="RibonucZ/Hydroxyglut_hydro"/>
</dbReference>
<dbReference type="CDD" id="cd07725">
    <property type="entry name" value="TTHA1429-like_MBL-fold"/>
    <property type="match status" value="1"/>
</dbReference>
<dbReference type="Pfam" id="PF00753">
    <property type="entry name" value="Lactamase_B"/>
    <property type="match status" value="1"/>
</dbReference>
<name>A0A3G3JZF6_9BACL</name>
<dbReference type="Gene3D" id="3.60.15.10">
    <property type="entry name" value="Ribonuclease Z/Hydroxyacylglutathione hydrolase-like"/>
    <property type="match status" value="1"/>
</dbReference>
<evidence type="ECO:0000313" key="5">
    <source>
        <dbReference type="EMBL" id="AYQ73251.1"/>
    </source>
</evidence>
<dbReference type="InterPro" id="IPR036388">
    <property type="entry name" value="WH-like_DNA-bd_sf"/>
</dbReference>
<evidence type="ECO:0000256" key="2">
    <source>
        <dbReference type="ARBA" id="ARBA00034301"/>
    </source>
</evidence>
<gene>
    <name evidence="5" type="ORF">EAV92_12135</name>
</gene>
<evidence type="ECO:0000313" key="6">
    <source>
        <dbReference type="Proteomes" id="UP000269097"/>
    </source>
</evidence>
<dbReference type="InterPro" id="IPR048933">
    <property type="entry name" value="B_lactamase-like_C"/>
</dbReference>
<dbReference type="InterPro" id="IPR001279">
    <property type="entry name" value="Metallo-B-lactamas"/>
</dbReference>
<feature type="domain" description="Metallo-beta-lactamase" evidence="4">
    <location>
        <begin position="24"/>
        <end position="238"/>
    </location>
</feature>
<dbReference type="EMBL" id="CP033433">
    <property type="protein sequence ID" value="AYQ73251.1"/>
    <property type="molecule type" value="Genomic_DNA"/>
</dbReference>
<organism evidence="5 6">
    <name type="scientific">Cohnella candidum</name>
    <dbReference type="NCBI Taxonomy" id="2674991"/>
    <lineage>
        <taxon>Bacteria</taxon>
        <taxon>Bacillati</taxon>
        <taxon>Bacillota</taxon>
        <taxon>Bacilli</taxon>
        <taxon>Bacillales</taxon>
        <taxon>Paenibacillaceae</taxon>
        <taxon>Cohnella</taxon>
    </lineage>
</organism>
<proteinExistence type="predicted"/>
<dbReference type="Gene3D" id="1.10.10.10">
    <property type="entry name" value="Winged helix-like DNA-binding domain superfamily/Winged helix DNA-binding domain"/>
    <property type="match status" value="1"/>
</dbReference>
<dbReference type="Pfam" id="PF21221">
    <property type="entry name" value="B_lactamase-like_C"/>
    <property type="match status" value="1"/>
</dbReference>
<evidence type="ECO:0000256" key="1">
    <source>
        <dbReference type="ARBA" id="ARBA00034221"/>
    </source>
</evidence>
<reference evidence="5 6" key="1">
    <citation type="submission" date="2018-10" db="EMBL/GenBank/DDBJ databases">
        <title>Genome Sequence of Cohnella sp.</title>
        <authorList>
            <person name="Srinivasan S."/>
            <person name="Kim M.K."/>
        </authorList>
    </citation>
    <scope>NUCLEOTIDE SEQUENCE [LARGE SCALE GENOMIC DNA]</scope>
    <source>
        <strain evidence="5 6">18JY8-7</strain>
    </source>
</reference>
<dbReference type="AlphaFoldDB" id="A0A3G3JZF6"/>
<dbReference type="Proteomes" id="UP000269097">
    <property type="component" value="Chromosome"/>
</dbReference>
<dbReference type="InterPro" id="IPR050662">
    <property type="entry name" value="Sec-metab_biosynth-thioest"/>
</dbReference>
<comment type="catalytic activity">
    <reaction evidence="1">
        <text>3',5'-cyclic CMP + H2O = CMP + H(+)</text>
        <dbReference type="Rhea" id="RHEA:72675"/>
        <dbReference type="ChEBI" id="CHEBI:15377"/>
        <dbReference type="ChEBI" id="CHEBI:15378"/>
        <dbReference type="ChEBI" id="CHEBI:58003"/>
        <dbReference type="ChEBI" id="CHEBI:60377"/>
    </reaction>
    <physiologicalReaction direction="left-to-right" evidence="1">
        <dbReference type="Rhea" id="RHEA:72676"/>
    </physiologicalReaction>
</comment>
<evidence type="ECO:0000256" key="3">
    <source>
        <dbReference type="ARBA" id="ARBA00048505"/>
    </source>
</evidence>
<sequence>MSTGIEHPDGWLQVKIPLPYSLKWVNAYLLPGPEGWTLIDPGLRTSETERIWTAFMEEAPVSWNRIAKIVLTHHHPDHYGLAGWFRERTGANVWMSETARAAAVRMWGENETYSGEMLEAFREHGLPSELAREMQAHLLGFRERVSPQPEEVRYLEAGKPVAMGGVDWEPVAGEGHAPGHLSFYDRTGKRLICGDQVLPDISPNIGWMPGGDGNPLASYLSSLESMRELDVEAAYPGHRDPFGGFRERVDELLRHHERRLDKIAEGIGDEKISSFDVCERLFGTHLRGNLHNLRFALAETIAHLILLETRGVLARDRGSWQRK</sequence>
<protein>
    <submittedName>
        <fullName evidence="5">MBL fold metallo-hydrolase</fullName>
    </submittedName>
</protein>
<dbReference type="SUPFAM" id="SSF56281">
    <property type="entry name" value="Metallo-hydrolase/oxidoreductase"/>
    <property type="match status" value="1"/>
</dbReference>
<dbReference type="GO" id="GO:0016787">
    <property type="term" value="F:hydrolase activity"/>
    <property type="evidence" value="ECO:0007669"/>
    <property type="project" value="UniProtKB-KW"/>
</dbReference>
<dbReference type="SMART" id="SM00849">
    <property type="entry name" value="Lactamase_B"/>
    <property type="match status" value="1"/>
</dbReference>
<keyword evidence="5" id="KW-0378">Hydrolase</keyword>
<comment type="function">
    <text evidence="2">Counteracts the endogenous Pycsar antiviral defense system. Phosphodiesterase that enables metal-dependent hydrolysis of host cyclic nucleotide Pycsar defense signals such as cCMP and cUMP.</text>
</comment>
<keyword evidence="6" id="KW-1185">Reference proteome</keyword>
<dbReference type="RefSeq" id="WP_123041333.1">
    <property type="nucleotide sequence ID" value="NZ_CP033433.1"/>
</dbReference>
<evidence type="ECO:0000259" key="4">
    <source>
        <dbReference type="SMART" id="SM00849"/>
    </source>
</evidence>
<dbReference type="PANTHER" id="PTHR23131:SF4">
    <property type="entry name" value="METALLO-BETA-LACTAMASE SUPERFAMILY POTEIN"/>
    <property type="match status" value="1"/>
</dbReference>
<accession>A0A3G3JZF6</accession>
<comment type="catalytic activity">
    <reaction evidence="3">
        <text>3',5'-cyclic UMP + H2O = UMP + H(+)</text>
        <dbReference type="Rhea" id="RHEA:70575"/>
        <dbReference type="ChEBI" id="CHEBI:15377"/>
        <dbReference type="ChEBI" id="CHEBI:15378"/>
        <dbReference type="ChEBI" id="CHEBI:57865"/>
        <dbReference type="ChEBI" id="CHEBI:184387"/>
    </reaction>
    <physiologicalReaction direction="left-to-right" evidence="3">
        <dbReference type="Rhea" id="RHEA:70576"/>
    </physiologicalReaction>
</comment>
<dbReference type="PANTHER" id="PTHR23131">
    <property type="entry name" value="ENDORIBONUCLEASE LACTB2"/>
    <property type="match status" value="1"/>
</dbReference>
<dbReference type="KEGG" id="coh:EAV92_12135"/>